<gene>
    <name evidence="2" type="ORF">LWC34_33715</name>
</gene>
<name>A0ABS8ZJM5_9PSEU</name>
<sequence>MNKIIAKISLGLLAAGAVGFAGASLPGSDTVEAQAGEAYKTLVDNSMHQGIDTDGGDRAELIVAGAYKKLGK</sequence>
<evidence type="ECO:0000313" key="3">
    <source>
        <dbReference type="Proteomes" id="UP001521150"/>
    </source>
</evidence>
<evidence type="ECO:0000313" key="2">
    <source>
        <dbReference type="EMBL" id="MCE7007742.1"/>
    </source>
</evidence>
<keyword evidence="1" id="KW-0732">Signal</keyword>
<protein>
    <submittedName>
        <fullName evidence="2">Uncharacterized protein</fullName>
    </submittedName>
</protein>
<reference evidence="2 3" key="1">
    <citation type="submission" date="2021-12" db="EMBL/GenBank/DDBJ databases">
        <title>Genome sequence of Kibdelosporangium philippinense ATCC 49844.</title>
        <authorList>
            <person name="Fedorov E.A."/>
            <person name="Omeragic M."/>
            <person name="Shalygina K.F."/>
            <person name="Maclea K.S."/>
        </authorList>
    </citation>
    <scope>NUCLEOTIDE SEQUENCE [LARGE SCALE GENOMIC DNA]</scope>
    <source>
        <strain evidence="2 3">ATCC 49844</strain>
    </source>
</reference>
<dbReference type="Proteomes" id="UP001521150">
    <property type="component" value="Unassembled WGS sequence"/>
</dbReference>
<proteinExistence type="predicted"/>
<accession>A0ABS8ZJM5</accession>
<feature type="signal peptide" evidence="1">
    <location>
        <begin position="1"/>
        <end position="23"/>
    </location>
</feature>
<comment type="caution">
    <text evidence="2">The sequence shown here is derived from an EMBL/GenBank/DDBJ whole genome shotgun (WGS) entry which is preliminary data.</text>
</comment>
<dbReference type="EMBL" id="JAJVCN010000003">
    <property type="protein sequence ID" value="MCE7007742.1"/>
    <property type="molecule type" value="Genomic_DNA"/>
</dbReference>
<feature type="chain" id="PRO_5046978078" evidence="1">
    <location>
        <begin position="24"/>
        <end position="72"/>
    </location>
</feature>
<evidence type="ECO:0000256" key="1">
    <source>
        <dbReference type="SAM" id="SignalP"/>
    </source>
</evidence>
<organism evidence="2 3">
    <name type="scientific">Kibdelosporangium philippinense</name>
    <dbReference type="NCBI Taxonomy" id="211113"/>
    <lineage>
        <taxon>Bacteria</taxon>
        <taxon>Bacillati</taxon>
        <taxon>Actinomycetota</taxon>
        <taxon>Actinomycetes</taxon>
        <taxon>Pseudonocardiales</taxon>
        <taxon>Pseudonocardiaceae</taxon>
        <taxon>Kibdelosporangium</taxon>
    </lineage>
</organism>
<keyword evidence="3" id="KW-1185">Reference proteome</keyword>
<dbReference type="RefSeq" id="WP_233729310.1">
    <property type="nucleotide sequence ID" value="NZ_JAJVCN010000003.1"/>
</dbReference>